<sequence>MRSQAFFSNFGWGSTKRGTLVIKRDSIRYLIPFKFCLTKNFFCRMKQVGGGGGGMGGLGGMGGGGGKRNK</sequence>
<evidence type="ECO:0000256" key="1">
    <source>
        <dbReference type="SAM" id="MobiDB-lite"/>
    </source>
</evidence>
<dbReference type="AlphaFoldDB" id="A0A914N4R5"/>
<keyword evidence="2" id="KW-1185">Reference proteome</keyword>
<reference evidence="3" key="1">
    <citation type="submission" date="2022-11" db="UniProtKB">
        <authorList>
            <consortium name="WormBaseParasite"/>
        </authorList>
    </citation>
    <scope>IDENTIFICATION</scope>
</reference>
<organism evidence="2 3">
    <name type="scientific">Meloidogyne incognita</name>
    <name type="common">Southern root-knot nematode worm</name>
    <name type="synonym">Oxyuris incognita</name>
    <dbReference type="NCBI Taxonomy" id="6306"/>
    <lineage>
        <taxon>Eukaryota</taxon>
        <taxon>Metazoa</taxon>
        <taxon>Ecdysozoa</taxon>
        <taxon>Nematoda</taxon>
        <taxon>Chromadorea</taxon>
        <taxon>Rhabditida</taxon>
        <taxon>Tylenchina</taxon>
        <taxon>Tylenchomorpha</taxon>
        <taxon>Tylenchoidea</taxon>
        <taxon>Meloidogynidae</taxon>
        <taxon>Meloidogyninae</taxon>
        <taxon>Meloidogyne</taxon>
        <taxon>Meloidogyne incognita group</taxon>
    </lineage>
</organism>
<name>A0A914N4R5_MELIC</name>
<proteinExistence type="predicted"/>
<evidence type="ECO:0000313" key="2">
    <source>
        <dbReference type="Proteomes" id="UP000887563"/>
    </source>
</evidence>
<accession>A0A914N4R5</accession>
<feature type="region of interest" description="Disordered" evidence="1">
    <location>
        <begin position="50"/>
        <end position="70"/>
    </location>
</feature>
<dbReference type="Proteomes" id="UP000887563">
    <property type="component" value="Unplaced"/>
</dbReference>
<protein>
    <submittedName>
        <fullName evidence="3">Candidate secreted effector</fullName>
    </submittedName>
</protein>
<evidence type="ECO:0000313" key="3">
    <source>
        <dbReference type="WBParaSite" id="Minc3s03598g34280"/>
    </source>
</evidence>
<dbReference type="WBParaSite" id="Minc3s03598g34280">
    <property type="protein sequence ID" value="Minc3s03598g34280"/>
    <property type="gene ID" value="Minc3s03598g34280"/>
</dbReference>